<reference evidence="2" key="1">
    <citation type="submission" date="2021-07" db="EMBL/GenBank/DDBJ databases">
        <authorList>
            <person name="Fernandez M."/>
            <person name="Pereira P."/>
            <person name="Torres Tejerizo G.A."/>
            <person name="Gonzalez P."/>
            <person name="Agostini E."/>
        </authorList>
    </citation>
    <scope>NUCLEOTIDE SEQUENCE</scope>
    <source>
        <strain evidence="2">SFC 500-1A</strain>
    </source>
</reference>
<gene>
    <name evidence="2" type="ORF">KW868_19785</name>
</gene>
<evidence type="ECO:0000313" key="3">
    <source>
        <dbReference type="Proteomes" id="UP000887320"/>
    </source>
</evidence>
<dbReference type="Proteomes" id="UP000887320">
    <property type="component" value="Unassembled WGS sequence"/>
</dbReference>
<organism evidence="2 3">
    <name type="scientific">Acinetobacter guillouiae</name>
    <name type="common">Acinetobacter genomosp. 11</name>
    <dbReference type="NCBI Taxonomy" id="106649"/>
    <lineage>
        <taxon>Bacteria</taxon>
        <taxon>Pseudomonadati</taxon>
        <taxon>Pseudomonadota</taxon>
        <taxon>Gammaproteobacteria</taxon>
        <taxon>Moraxellales</taxon>
        <taxon>Moraxellaceae</taxon>
        <taxon>Acinetobacter</taxon>
    </lineage>
</organism>
<proteinExistence type="predicted"/>
<dbReference type="RefSeq" id="WP_234624208.1">
    <property type="nucleotide sequence ID" value="NZ_JAHWXT010000009.1"/>
</dbReference>
<sequence>MKNNNLLLLFFTLTVCSSIVWAETDTGADVQAFIAKDWKILSKVQGDLNGDQQADMVLIIENTDPINIVKNKFNHKKPANLLLNQNERKLLVLFKDAQTYRLIASNSSLPRESNNERPCLIDPLIVDNSPIIQNGQLKITLNYSFRCDSWEVFNNIYTFRYQNPSFDLIGYDLHYFDIPSGDSRTESTNFLTGKIKNVTSTQELDRKNTPKISWSKLKKVPLPKLEQINFERYVQ</sequence>
<feature type="signal peptide" evidence="1">
    <location>
        <begin position="1"/>
        <end position="22"/>
    </location>
</feature>
<accession>A0A8X8KJ11</accession>
<dbReference type="AlphaFoldDB" id="A0A8X8KJ11"/>
<feature type="chain" id="PRO_5036499395" description="VCBS repeat-containing protein" evidence="1">
    <location>
        <begin position="23"/>
        <end position="235"/>
    </location>
</feature>
<evidence type="ECO:0008006" key="4">
    <source>
        <dbReference type="Google" id="ProtNLM"/>
    </source>
</evidence>
<evidence type="ECO:0000256" key="1">
    <source>
        <dbReference type="SAM" id="SignalP"/>
    </source>
</evidence>
<dbReference type="EMBL" id="JAHWXT010000009">
    <property type="protein sequence ID" value="MCF0266697.1"/>
    <property type="molecule type" value="Genomic_DNA"/>
</dbReference>
<protein>
    <recommendedName>
        <fullName evidence="4">VCBS repeat-containing protein</fullName>
    </recommendedName>
</protein>
<keyword evidence="1" id="KW-0732">Signal</keyword>
<comment type="caution">
    <text evidence="2">The sequence shown here is derived from an EMBL/GenBank/DDBJ whole genome shotgun (WGS) entry which is preliminary data.</text>
</comment>
<evidence type="ECO:0000313" key="2">
    <source>
        <dbReference type="EMBL" id="MCF0266697.1"/>
    </source>
</evidence>
<name>A0A8X8KJ11_ACIGI</name>